<dbReference type="CDD" id="cd12181">
    <property type="entry name" value="ceo_syn"/>
    <property type="match status" value="1"/>
</dbReference>
<dbReference type="SMART" id="SM01003">
    <property type="entry name" value="AlaDh_PNT_N"/>
    <property type="match status" value="1"/>
</dbReference>
<dbReference type="Proteomes" id="UP000003052">
    <property type="component" value="Unassembled WGS sequence"/>
</dbReference>
<dbReference type="SUPFAM" id="SSF52283">
    <property type="entry name" value="Formate/glycerate dehydrogenase catalytic domain-like"/>
    <property type="match status" value="1"/>
</dbReference>
<dbReference type="SMART" id="SM01002">
    <property type="entry name" value="AlaDh_PNT_C"/>
    <property type="match status" value="1"/>
</dbReference>
<dbReference type="Pfam" id="PF05222">
    <property type="entry name" value="AlaDh_PNT_N"/>
    <property type="match status" value="1"/>
</dbReference>
<dbReference type="PANTHER" id="PTHR42795:SF1">
    <property type="entry name" value="ALANINE DEHYDROGENASE"/>
    <property type="match status" value="1"/>
</dbReference>
<dbReference type="Pfam" id="PF01262">
    <property type="entry name" value="AlaDh_PNT_C"/>
    <property type="match status" value="1"/>
</dbReference>
<feature type="transmembrane region" description="Helical" evidence="2">
    <location>
        <begin position="6"/>
        <end position="24"/>
    </location>
</feature>
<sequence>MRTKSTIISLIGGFIIYTIGFVISHKNNEKRRALLPKDMPNIKNIEQLFFEVGYGEALGYSDAEYEVSGAQFVSREEVLKCDAIVDVKLGNADYFDQLTPGKLLIGWAHAVQDIAFTDSVLAGDHTVVAWEEMFEDGRYIFYRNREVAGEAAVLQAYQYVGKMPYETKVAVLGNGHTTKGVLRILHGLGADVDVYGRKLESLFVKNMVNYDVLVNCVMWDTNRTDRIIYKEDLKRLKKGTMIIDVSCDPNMEIETSRPSTIDDPVYTVDGIIHYTVDNTPAMFPHTVTKVLSEGFSPMVDNFVEGNWTDMIRNSVVIENGHILDHHIKEFREARNLLVK</sequence>
<keyword evidence="2" id="KW-0812">Transmembrane</keyword>
<dbReference type="RefSeq" id="WP_008430199.1">
    <property type="nucleotide sequence ID" value="NZ_AEPB01000025.1"/>
</dbReference>
<dbReference type="InterPro" id="IPR007886">
    <property type="entry name" value="AlaDH/PNT_N"/>
</dbReference>
<evidence type="ECO:0000313" key="5">
    <source>
        <dbReference type="EMBL" id="EGA90049.1"/>
    </source>
</evidence>
<evidence type="ECO:0000259" key="4">
    <source>
        <dbReference type="SMART" id="SM01003"/>
    </source>
</evidence>
<dbReference type="GO" id="GO:0000286">
    <property type="term" value="F:alanine dehydrogenase activity"/>
    <property type="evidence" value="ECO:0007669"/>
    <property type="project" value="TreeGrafter"/>
</dbReference>
<dbReference type="AlphaFoldDB" id="E7RG42"/>
<keyword evidence="2" id="KW-0472">Membrane</keyword>
<comment type="caution">
    <text evidence="5">The sequence shown here is derived from an EMBL/GenBank/DDBJ whole genome shotgun (WGS) entry which is preliminary data.</text>
</comment>
<protein>
    <submittedName>
        <fullName evidence="5">N5-(Carboxyethyl)ornithine synthase</fullName>
    </submittedName>
</protein>
<dbReference type="OrthoDB" id="9804592at2"/>
<evidence type="ECO:0000256" key="1">
    <source>
        <dbReference type="ARBA" id="ARBA00023002"/>
    </source>
</evidence>
<evidence type="ECO:0000259" key="3">
    <source>
        <dbReference type="SMART" id="SM01002"/>
    </source>
</evidence>
<dbReference type="GO" id="GO:0006524">
    <property type="term" value="P:alanine catabolic process"/>
    <property type="evidence" value="ECO:0007669"/>
    <property type="project" value="TreeGrafter"/>
</dbReference>
<reference evidence="5 6" key="1">
    <citation type="journal article" date="2011" name="J. Bacteriol.">
        <title>The Draft Genome of Planococcus donghaensis MPA1U2 Reveals Nonsporulation Pathways Controlled by a Conserved Spo0A Regulon.</title>
        <authorList>
            <person name="Pearson M.D."/>
            <person name="Noller H.F."/>
        </authorList>
    </citation>
    <scope>NUCLEOTIDE SEQUENCE [LARGE SCALE GENOMIC DNA]</scope>
    <source>
        <strain evidence="5 6">MPA1U2</strain>
    </source>
</reference>
<feature type="domain" description="Alanine dehydrogenase/pyridine nucleotide transhydrogenase NAD(H)-binding" evidence="3">
    <location>
        <begin position="156"/>
        <end position="275"/>
    </location>
</feature>
<evidence type="ECO:0000313" key="6">
    <source>
        <dbReference type="Proteomes" id="UP000003052"/>
    </source>
</evidence>
<organism evidence="5 6">
    <name type="scientific">Planococcus donghaensis MPA1U2</name>
    <dbReference type="NCBI Taxonomy" id="933115"/>
    <lineage>
        <taxon>Bacteria</taxon>
        <taxon>Bacillati</taxon>
        <taxon>Bacillota</taxon>
        <taxon>Bacilli</taxon>
        <taxon>Bacillales</taxon>
        <taxon>Caryophanaceae</taxon>
        <taxon>Planococcus</taxon>
    </lineage>
</organism>
<dbReference type="InterPro" id="IPR007698">
    <property type="entry name" value="AlaDH/PNT_NAD(H)-bd"/>
</dbReference>
<proteinExistence type="predicted"/>
<gene>
    <name evidence="5" type="ORF">GPDM_07200</name>
</gene>
<dbReference type="EMBL" id="AEPB01000025">
    <property type="protein sequence ID" value="EGA90049.1"/>
    <property type="molecule type" value="Genomic_DNA"/>
</dbReference>
<keyword evidence="2" id="KW-1133">Transmembrane helix</keyword>
<dbReference type="eggNOG" id="COG0686">
    <property type="taxonomic scope" value="Bacteria"/>
</dbReference>
<feature type="domain" description="Alanine dehydrogenase/pyridine nucleotide transhydrogenase N-terminal" evidence="4">
    <location>
        <begin position="20"/>
        <end position="148"/>
    </location>
</feature>
<dbReference type="PANTHER" id="PTHR42795">
    <property type="entry name" value="ALANINE DEHYDROGENASE"/>
    <property type="match status" value="1"/>
</dbReference>
<dbReference type="InterPro" id="IPR046951">
    <property type="entry name" value="CEOS"/>
</dbReference>
<evidence type="ECO:0000256" key="2">
    <source>
        <dbReference type="SAM" id="Phobius"/>
    </source>
</evidence>
<dbReference type="GO" id="GO:0047126">
    <property type="term" value="F:N5-(carboxyethyl)ornithine synthase activity"/>
    <property type="evidence" value="ECO:0007669"/>
    <property type="project" value="InterPro"/>
</dbReference>
<accession>E7RG42</accession>
<dbReference type="Gene3D" id="3.40.50.720">
    <property type="entry name" value="NAD(P)-binding Rossmann-like Domain"/>
    <property type="match status" value="2"/>
</dbReference>
<dbReference type="GO" id="GO:0005886">
    <property type="term" value="C:plasma membrane"/>
    <property type="evidence" value="ECO:0007669"/>
    <property type="project" value="TreeGrafter"/>
</dbReference>
<dbReference type="InterPro" id="IPR036291">
    <property type="entry name" value="NAD(P)-bd_dom_sf"/>
</dbReference>
<dbReference type="SUPFAM" id="SSF51735">
    <property type="entry name" value="NAD(P)-binding Rossmann-fold domains"/>
    <property type="match status" value="1"/>
</dbReference>
<name>E7RG42_9BACL</name>
<keyword evidence="1" id="KW-0560">Oxidoreductase</keyword>